<accession>A0A444UXV1</accession>
<reference evidence="1 2" key="1">
    <citation type="submission" date="2019-01" db="EMBL/GenBank/DDBJ databases">
        <title>Draft Genome and Complete Hox-Cluster Characterization of the Sterlet Sturgeon (Acipenser ruthenus).</title>
        <authorList>
            <person name="Wei Q."/>
        </authorList>
    </citation>
    <scope>NUCLEOTIDE SEQUENCE [LARGE SCALE GENOMIC DNA]</scope>
    <source>
        <strain evidence="1">WHYD16114868_AA</strain>
        <tissue evidence="1">Blood</tissue>
    </source>
</reference>
<dbReference type="AlphaFoldDB" id="A0A444UXV1"/>
<dbReference type="Proteomes" id="UP000289886">
    <property type="component" value="Unassembled WGS sequence"/>
</dbReference>
<comment type="caution">
    <text evidence="1">The sequence shown here is derived from an EMBL/GenBank/DDBJ whole genome shotgun (WGS) entry which is preliminary data.</text>
</comment>
<protein>
    <submittedName>
        <fullName evidence="1">Uncharacterized protein</fullName>
    </submittedName>
</protein>
<proteinExistence type="predicted"/>
<organism evidence="1 2">
    <name type="scientific">Acipenser ruthenus</name>
    <name type="common">Sterlet sturgeon</name>
    <dbReference type="NCBI Taxonomy" id="7906"/>
    <lineage>
        <taxon>Eukaryota</taxon>
        <taxon>Metazoa</taxon>
        <taxon>Chordata</taxon>
        <taxon>Craniata</taxon>
        <taxon>Vertebrata</taxon>
        <taxon>Euteleostomi</taxon>
        <taxon>Actinopterygii</taxon>
        <taxon>Chondrostei</taxon>
        <taxon>Acipenseriformes</taxon>
        <taxon>Acipenseridae</taxon>
        <taxon>Acipenser</taxon>
    </lineage>
</organism>
<name>A0A444UXV1_ACIRT</name>
<evidence type="ECO:0000313" key="2">
    <source>
        <dbReference type="Proteomes" id="UP000289886"/>
    </source>
</evidence>
<sequence length="132" mass="14548">MDAAATALQRVIADSDADTVQIKYQRGVGRIRGNEKASCRGCERQECAELVAVRLSADLATSLQERKAVFCSTGSRTFLNARVSGGWYCGLCQQLEFYTVKKKICKPVMPVTGSTFLPLRRCGEIRYTSTRG</sequence>
<dbReference type="EMBL" id="SCEB01005315">
    <property type="protein sequence ID" value="RXM92998.1"/>
    <property type="molecule type" value="Genomic_DNA"/>
</dbReference>
<keyword evidence="2" id="KW-1185">Reference proteome</keyword>
<gene>
    <name evidence="1" type="ORF">EOD39_19547</name>
</gene>
<evidence type="ECO:0000313" key="1">
    <source>
        <dbReference type="EMBL" id="RXM92998.1"/>
    </source>
</evidence>